<evidence type="ECO:0000256" key="1">
    <source>
        <dbReference type="SAM" id="Phobius"/>
    </source>
</evidence>
<accession>A0ABP0NN80</accession>
<feature type="transmembrane region" description="Helical" evidence="1">
    <location>
        <begin position="12"/>
        <end position="34"/>
    </location>
</feature>
<keyword evidence="3" id="KW-1185">Reference proteome</keyword>
<sequence length="89" mass="9918">MVPESAGGKVIGAMTAVVGLLVVSIAISLVSLNFKQTFIEEKAKLAIQKCQRSRCTQWRDGQEIDEKLQIFEDRSQELLNHISSLSEKQ</sequence>
<keyword evidence="1" id="KW-1133">Transmembrane helix</keyword>
<evidence type="ECO:0000313" key="2">
    <source>
        <dbReference type="EMBL" id="CAK9064612.1"/>
    </source>
</evidence>
<dbReference type="Proteomes" id="UP001642464">
    <property type="component" value="Unassembled WGS sequence"/>
</dbReference>
<dbReference type="EMBL" id="CAXAMM010029380">
    <property type="protein sequence ID" value="CAK9064612.1"/>
    <property type="molecule type" value="Genomic_DNA"/>
</dbReference>
<gene>
    <name evidence="2" type="ORF">SCF082_LOCUS33230</name>
</gene>
<protein>
    <submittedName>
        <fullName evidence="2">Uncharacterized protein</fullName>
    </submittedName>
</protein>
<feature type="non-terminal residue" evidence="2">
    <location>
        <position position="89"/>
    </location>
</feature>
<comment type="caution">
    <text evidence="2">The sequence shown here is derived from an EMBL/GenBank/DDBJ whole genome shotgun (WGS) entry which is preliminary data.</text>
</comment>
<proteinExistence type="predicted"/>
<dbReference type="Gene3D" id="1.10.287.70">
    <property type="match status" value="1"/>
</dbReference>
<keyword evidence="1" id="KW-0812">Transmembrane</keyword>
<organism evidence="2 3">
    <name type="scientific">Durusdinium trenchii</name>
    <dbReference type="NCBI Taxonomy" id="1381693"/>
    <lineage>
        <taxon>Eukaryota</taxon>
        <taxon>Sar</taxon>
        <taxon>Alveolata</taxon>
        <taxon>Dinophyceae</taxon>
        <taxon>Suessiales</taxon>
        <taxon>Symbiodiniaceae</taxon>
        <taxon>Durusdinium</taxon>
    </lineage>
</organism>
<keyword evidence="1" id="KW-0472">Membrane</keyword>
<name>A0ABP0NN80_9DINO</name>
<reference evidence="2 3" key="1">
    <citation type="submission" date="2024-02" db="EMBL/GenBank/DDBJ databases">
        <authorList>
            <person name="Chen Y."/>
            <person name="Shah S."/>
            <person name="Dougan E. K."/>
            <person name="Thang M."/>
            <person name="Chan C."/>
        </authorList>
    </citation>
    <scope>NUCLEOTIDE SEQUENCE [LARGE SCALE GENOMIC DNA]</scope>
</reference>
<evidence type="ECO:0000313" key="3">
    <source>
        <dbReference type="Proteomes" id="UP001642464"/>
    </source>
</evidence>